<feature type="signal peptide" evidence="1">
    <location>
        <begin position="1"/>
        <end position="33"/>
    </location>
</feature>
<name>A0A023BNB2_9FLAO</name>
<evidence type="ECO:0000256" key="1">
    <source>
        <dbReference type="SAM" id="SignalP"/>
    </source>
</evidence>
<dbReference type="InterPro" id="IPR011250">
    <property type="entry name" value="OMP/PagP_B-barrel"/>
</dbReference>
<evidence type="ECO:0000259" key="2">
    <source>
        <dbReference type="Pfam" id="PF13568"/>
    </source>
</evidence>
<dbReference type="eggNOG" id="COG3637">
    <property type="taxonomic scope" value="Bacteria"/>
</dbReference>
<comment type="caution">
    <text evidence="3">The sequence shown here is derived from an EMBL/GenBank/DDBJ whole genome shotgun (WGS) entry which is preliminary data.</text>
</comment>
<protein>
    <recommendedName>
        <fullName evidence="2">Outer membrane protein beta-barrel domain-containing protein</fullName>
    </recommendedName>
</protein>
<accession>A0A023BNB2</accession>
<feature type="domain" description="Outer membrane protein beta-barrel" evidence="2">
    <location>
        <begin position="33"/>
        <end position="179"/>
    </location>
</feature>
<dbReference type="EMBL" id="AQRA01000015">
    <property type="protein sequence ID" value="EZH71486.1"/>
    <property type="molecule type" value="Genomic_DNA"/>
</dbReference>
<dbReference type="Pfam" id="PF13568">
    <property type="entry name" value="OMP_b-brl_2"/>
    <property type="match status" value="1"/>
</dbReference>
<dbReference type="AlphaFoldDB" id="A0A023BNB2"/>
<evidence type="ECO:0000313" key="3">
    <source>
        <dbReference type="EMBL" id="EZH71486.1"/>
    </source>
</evidence>
<gene>
    <name evidence="3" type="ORF">ATO12_07240</name>
</gene>
<dbReference type="OrthoDB" id="947434at2"/>
<proteinExistence type="predicted"/>
<evidence type="ECO:0000313" key="4">
    <source>
        <dbReference type="Proteomes" id="UP000023541"/>
    </source>
</evidence>
<sequence>MLYSLKSKTYNFIKMKKLLLVCTCISIFGIASAQKKTSFGLRGGVNISNLSDSNLETKSGVYIGALLNIRFSELYALQPEIGYSNQGGNTKFATGSDVEIHYLSISATNKFFVKNTGLHFLIAPGIDFDVDDTPVGIVNRDEGNDVTFVDVSIAVGLGYEFKNGIGIEARYKRGTLDVFDGDFHNFSQQSIYKEKNQFNEVLQVGISYRFNF</sequence>
<feature type="chain" id="PRO_5001512172" description="Outer membrane protein beta-barrel domain-containing protein" evidence="1">
    <location>
        <begin position="34"/>
        <end position="212"/>
    </location>
</feature>
<dbReference type="STRING" id="1317122.ATO12_07240"/>
<dbReference type="InterPro" id="IPR025665">
    <property type="entry name" value="Beta-barrel_OMP_2"/>
</dbReference>
<keyword evidence="4" id="KW-1185">Reference proteome</keyword>
<dbReference type="SUPFAM" id="SSF56925">
    <property type="entry name" value="OMPA-like"/>
    <property type="match status" value="1"/>
</dbReference>
<organism evidence="3 4">
    <name type="scientific">Aquimarina atlantica</name>
    <dbReference type="NCBI Taxonomy" id="1317122"/>
    <lineage>
        <taxon>Bacteria</taxon>
        <taxon>Pseudomonadati</taxon>
        <taxon>Bacteroidota</taxon>
        <taxon>Flavobacteriia</taxon>
        <taxon>Flavobacteriales</taxon>
        <taxon>Flavobacteriaceae</taxon>
        <taxon>Aquimarina</taxon>
    </lineage>
</organism>
<reference evidence="3 4" key="1">
    <citation type="submission" date="2014-04" db="EMBL/GenBank/DDBJ databases">
        <title>Aquimarina sp. 22II-S11-z7 Genome Sequencing.</title>
        <authorList>
            <person name="Lai Q."/>
        </authorList>
    </citation>
    <scope>NUCLEOTIDE SEQUENCE [LARGE SCALE GENOMIC DNA]</scope>
    <source>
        <strain evidence="3 4">22II-S11-z7</strain>
    </source>
</reference>
<dbReference type="Proteomes" id="UP000023541">
    <property type="component" value="Unassembled WGS sequence"/>
</dbReference>
<keyword evidence="1" id="KW-0732">Signal</keyword>